<feature type="compositionally biased region" description="Low complexity" evidence="1">
    <location>
        <begin position="35"/>
        <end position="45"/>
    </location>
</feature>
<gene>
    <name evidence="2" type="ORF">OEA41_004154</name>
</gene>
<evidence type="ECO:0000256" key="1">
    <source>
        <dbReference type="SAM" id="MobiDB-lite"/>
    </source>
</evidence>
<dbReference type="EMBL" id="JASNWA010000008">
    <property type="protein sequence ID" value="KAK3172070.1"/>
    <property type="molecule type" value="Genomic_DNA"/>
</dbReference>
<protein>
    <submittedName>
        <fullName evidence="2">Uncharacterized protein</fullName>
    </submittedName>
</protein>
<dbReference type="AlphaFoldDB" id="A0AAD9Z5K7"/>
<comment type="caution">
    <text evidence="2">The sequence shown here is derived from an EMBL/GenBank/DDBJ whole genome shotgun (WGS) entry which is preliminary data.</text>
</comment>
<evidence type="ECO:0000313" key="2">
    <source>
        <dbReference type="EMBL" id="KAK3172070.1"/>
    </source>
</evidence>
<sequence length="407" mass="44510">MNVSNRIGRPKGTKNKRTLDRMSRNKSGGSDQGEPEQSSSSQPQPLIASLNKPACNSMTPLDMMPLDKTSIDSILGTSMDGSNSLSGTDTFVPFSHDPNSWYDFGDLAGTSPFTQQPLSTGGFMNEEPRPYSQIDSAYVSPTSLFNDKESVGSGPDLSGPLGNMSGEADEPQKLGASTSSLSLASSATCNCVQNHAELLCRLKELEQRHTRPRLDVVLSSAQQALVPWKSVIECRVCQHDDNQEVLILSAMSIRTVLRSLQSLCSEYYNAVVSGKDSYFQEQAAANIADGMQSAIGMYEITGEERMAVKDLLISRTLDKVKYTLTCFKERLEVLNAKKKSSAASSPRKVSLPGQINSDLDRLHKGGLGDLDHLVQVWRNLDSTVQMLERMLKSGNVAPRHKRCCHKL</sequence>
<reference evidence="2" key="1">
    <citation type="submission" date="2022-11" db="EMBL/GenBank/DDBJ databases">
        <title>Chromosomal genome sequence assembly and mating type (MAT) locus characterization of the leprose asexual lichenized fungus Lepraria neglecta (Nyl.) Erichsen.</title>
        <authorList>
            <person name="Allen J.L."/>
            <person name="Pfeffer B."/>
        </authorList>
    </citation>
    <scope>NUCLEOTIDE SEQUENCE</scope>
    <source>
        <strain evidence="2">Allen 5258</strain>
    </source>
</reference>
<accession>A0AAD9Z5K7</accession>
<feature type="region of interest" description="Disordered" evidence="1">
    <location>
        <begin position="148"/>
        <end position="177"/>
    </location>
</feature>
<feature type="region of interest" description="Disordered" evidence="1">
    <location>
        <begin position="1"/>
        <end position="64"/>
    </location>
</feature>
<dbReference type="Proteomes" id="UP001276659">
    <property type="component" value="Unassembled WGS sequence"/>
</dbReference>
<evidence type="ECO:0000313" key="3">
    <source>
        <dbReference type="Proteomes" id="UP001276659"/>
    </source>
</evidence>
<name>A0AAD9Z5K7_9LECA</name>
<keyword evidence="3" id="KW-1185">Reference proteome</keyword>
<proteinExistence type="predicted"/>
<organism evidence="2 3">
    <name type="scientific">Lepraria neglecta</name>
    <dbReference type="NCBI Taxonomy" id="209136"/>
    <lineage>
        <taxon>Eukaryota</taxon>
        <taxon>Fungi</taxon>
        <taxon>Dikarya</taxon>
        <taxon>Ascomycota</taxon>
        <taxon>Pezizomycotina</taxon>
        <taxon>Lecanoromycetes</taxon>
        <taxon>OSLEUM clade</taxon>
        <taxon>Lecanoromycetidae</taxon>
        <taxon>Lecanorales</taxon>
        <taxon>Lecanorineae</taxon>
        <taxon>Stereocaulaceae</taxon>
        <taxon>Lepraria</taxon>
    </lineage>
</organism>